<dbReference type="Gene3D" id="3.40.50.410">
    <property type="entry name" value="von Willebrand factor, type A domain"/>
    <property type="match status" value="1"/>
</dbReference>
<dbReference type="RefSeq" id="WP_320508854.1">
    <property type="nucleotide sequence ID" value="NZ_JAXCLW010000003.1"/>
</dbReference>
<evidence type="ECO:0000256" key="2">
    <source>
        <dbReference type="SAM" id="MobiDB-lite"/>
    </source>
</evidence>
<accession>A0ABU5EBY5</accession>
<proteinExistence type="predicted"/>
<feature type="compositionally biased region" description="Pro residues" evidence="2">
    <location>
        <begin position="257"/>
        <end position="271"/>
    </location>
</feature>
<feature type="region of interest" description="Disordered" evidence="2">
    <location>
        <begin position="253"/>
        <end position="341"/>
    </location>
</feature>
<dbReference type="Proteomes" id="UP001279642">
    <property type="component" value="Unassembled WGS sequence"/>
</dbReference>
<dbReference type="EMBL" id="JAXCLW010000003">
    <property type="protein sequence ID" value="MDY0883787.1"/>
    <property type="molecule type" value="Genomic_DNA"/>
</dbReference>
<keyword evidence="3" id="KW-0812">Transmembrane</keyword>
<dbReference type="InterPro" id="IPR036465">
    <property type="entry name" value="vWFA_dom_sf"/>
</dbReference>
<organism evidence="5 6">
    <name type="scientific">Dongia soli</name>
    <dbReference type="NCBI Taxonomy" id="600628"/>
    <lineage>
        <taxon>Bacteria</taxon>
        <taxon>Pseudomonadati</taxon>
        <taxon>Pseudomonadota</taxon>
        <taxon>Alphaproteobacteria</taxon>
        <taxon>Rhodospirillales</taxon>
        <taxon>Dongiaceae</taxon>
        <taxon>Dongia</taxon>
    </lineage>
</organism>
<dbReference type="InterPro" id="IPR002035">
    <property type="entry name" value="VWF_A"/>
</dbReference>
<gene>
    <name evidence="5" type="ORF">SMD27_13115</name>
</gene>
<dbReference type="SUPFAM" id="SSF53300">
    <property type="entry name" value="vWA-like"/>
    <property type="match status" value="1"/>
</dbReference>
<keyword evidence="6" id="KW-1185">Reference proteome</keyword>
<evidence type="ECO:0000259" key="4">
    <source>
        <dbReference type="PROSITE" id="PS50234"/>
    </source>
</evidence>
<feature type="compositionally biased region" description="Basic and acidic residues" evidence="2">
    <location>
        <begin position="272"/>
        <end position="317"/>
    </location>
</feature>
<keyword evidence="3" id="KW-0472">Membrane</keyword>
<dbReference type="SMART" id="SM00327">
    <property type="entry name" value="VWA"/>
    <property type="match status" value="1"/>
</dbReference>
<feature type="coiled-coil region" evidence="1">
    <location>
        <begin position="222"/>
        <end position="252"/>
    </location>
</feature>
<dbReference type="Pfam" id="PF13519">
    <property type="entry name" value="VWA_2"/>
    <property type="match status" value="1"/>
</dbReference>
<feature type="transmembrane region" description="Helical" evidence="3">
    <location>
        <begin position="176"/>
        <end position="195"/>
    </location>
</feature>
<sequence length="530" mass="56999">MRRVRLARLRADQAQPVAVNGQPAFANAAAIAAFLRQSGPPGLDGFLAQPQSSADGSEIDWYTSHPGTAVPLSTLNGHDRLAIEERLAIRLGQIKALAEANETPADMKQFLQAAINYPGPDQVYAVGREPVLVMWGHRSAQAAVPPAPPPATAAMATAGTAAAAETVAARSPWRRWLLLGLLALLLLAALLTLGYCWRREAVEPPPAPVAEPQAPQIDPNLVKELEQERDRADDLHKRLAALQQQFDDKLKQCPAEQPAPQPEPQITPPETPKVEEPKPEPPKAEVKPEPKPEAKPAKPEKKTEKPPKKESPKEEPPKQQAAVQPPVPAEPSKAQCQKLVPQRKKWEAPEVVFVVDASGSMEDRVGGQTRLDAAKDSVSFIADHLPADIDTALVKFTDCGAVDNDYFLNRSQLKQKVNQLQPSGGTPLARSIERAARIISPTKETVIVVVTDGDDTCRQKDPCQVAAEAKATHPNLTINVVDVSGQGLGSCIARNGGGRVLPANTPLEIQKAIKDATNQVMLPTSCIEGK</sequence>
<keyword evidence="3" id="KW-1133">Transmembrane helix</keyword>
<evidence type="ECO:0000313" key="6">
    <source>
        <dbReference type="Proteomes" id="UP001279642"/>
    </source>
</evidence>
<evidence type="ECO:0000256" key="1">
    <source>
        <dbReference type="SAM" id="Coils"/>
    </source>
</evidence>
<comment type="caution">
    <text evidence="5">The sequence shown here is derived from an EMBL/GenBank/DDBJ whole genome shotgun (WGS) entry which is preliminary data.</text>
</comment>
<protein>
    <submittedName>
        <fullName evidence="5">VWA domain-containing protein</fullName>
    </submittedName>
</protein>
<dbReference type="PROSITE" id="PS50234">
    <property type="entry name" value="VWFA"/>
    <property type="match status" value="1"/>
</dbReference>
<feature type="domain" description="VWFA" evidence="4">
    <location>
        <begin position="350"/>
        <end position="484"/>
    </location>
</feature>
<evidence type="ECO:0000256" key="3">
    <source>
        <dbReference type="SAM" id="Phobius"/>
    </source>
</evidence>
<name>A0ABU5EBY5_9PROT</name>
<reference evidence="5 6" key="1">
    <citation type="journal article" date="2016" name="Antonie Van Leeuwenhoek">
        <title>Dongia soli sp. nov., isolated from soil from Dokdo, Korea.</title>
        <authorList>
            <person name="Kim D.U."/>
            <person name="Lee H."/>
            <person name="Kim H."/>
            <person name="Kim S.G."/>
            <person name="Ka J.O."/>
        </authorList>
    </citation>
    <scope>NUCLEOTIDE SEQUENCE [LARGE SCALE GENOMIC DNA]</scope>
    <source>
        <strain evidence="5 6">D78</strain>
    </source>
</reference>
<keyword evidence="1" id="KW-0175">Coiled coil</keyword>
<evidence type="ECO:0000313" key="5">
    <source>
        <dbReference type="EMBL" id="MDY0883787.1"/>
    </source>
</evidence>